<protein>
    <submittedName>
        <fullName evidence="1">Uncharacterized protein</fullName>
    </submittedName>
</protein>
<evidence type="ECO:0000313" key="1">
    <source>
        <dbReference type="EMBL" id="AFD29046.1"/>
    </source>
</evidence>
<accession>H9CJF1</accession>
<name>H9CJF1_VIBCL</name>
<dbReference type="AlphaFoldDB" id="H9CJF1"/>
<proteinExistence type="predicted"/>
<reference evidence="1" key="1">
    <citation type="journal article" date="2012" name="FEBS Lett.">
        <title>Genomic analysis of ICEVchBan8: An atypical genetic element in Vibrio cholerae.</title>
        <authorList>
            <person name="Taviani E."/>
            <person name="Spagnoletti M."/>
            <person name="Ceccarelli D."/>
            <person name="Haley B.J."/>
            <person name="Hasan N.A."/>
            <person name="Chen A."/>
            <person name="Colombo M.M."/>
            <person name="Huq A."/>
            <person name="Colwell R.R."/>
        </authorList>
    </citation>
    <scope>NUCLEOTIDE SEQUENCE</scope>
    <source>
        <strain evidence="1">MZ03</strain>
    </source>
</reference>
<organism evidence="1">
    <name type="scientific">Vibrio cholerae O37</name>
    <dbReference type="NCBI Taxonomy" id="185332"/>
    <lineage>
        <taxon>Bacteria</taxon>
        <taxon>Pseudomonadati</taxon>
        <taxon>Pseudomonadota</taxon>
        <taxon>Gammaproteobacteria</taxon>
        <taxon>Vibrionales</taxon>
        <taxon>Vibrionaceae</taxon>
        <taxon>Vibrio</taxon>
    </lineage>
</organism>
<dbReference type="EMBL" id="JQ345361">
    <property type="protein sequence ID" value="AFD29046.1"/>
    <property type="molecule type" value="Genomic_DNA"/>
</dbReference>
<sequence>MLSLQLFLPFHKLEWEPFLKVEDLQLSAEKAKMYKSLKMA</sequence>